<evidence type="ECO:0000313" key="2">
    <source>
        <dbReference type="EMBL" id="MEJ6011584.1"/>
    </source>
</evidence>
<dbReference type="RefSeq" id="WP_339968975.1">
    <property type="nucleotide sequence ID" value="NZ_JBBHJY010000009.1"/>
</dbReference>
<evidence type="ECO:0000313" key="3">
    <source>
        <dbReference type="Proteomes" id="UP001379235"/>
    </source>
</evidence>
<comment type="caution">
    <text evidence="2">The sequence shown here is derived from an EMBL/GenBank/DDBJ whole genome shotgun (WGS) entry which is preliminary data.</text>
</comment>
<keyword evidence="1" id="KW-0472">Membrane</keyword>
<accession>A0ABU8SC90</accession>
<keyword evidence="3" id="KW-1185">Reference proteome</keyword>
<keyword evidence="1" id="KW-1133">Transmembrane helix</keyword>
<gene>
    <name evidence="2" type="ORF">WG900_16850</name>
</gene>
<dbReference type="Proteomes" id="UP001379235">
    <property type="component" value="Unassembled WGS sequence"/>
</dbReference>
<proteinExistence type="predicted"/>
<sequence length="93" mass="10531">MEMQSQIARAWAFIFDHERSPLRHIPDFGVRHMVFQMLGWMWAVSFSLAIGSYTVFAFSVIGHLVLIAAFAITASTYIAASKRPELFAPLARK</sequence>
<feature type="transmembrane region" description="Helical" evidence="1">
    <location>
        <begin position="56"/>
        <end position="80"/>
    </location>
</feature>
<organism evidence="2 3">
    <name type="scientific">Novosphingobium aquae</name>
    <dbReference type="NCBI Taxonomy" id="3133435"/>
    <lineage>
        <taxon>Bacteria</taxon>
        <taxon>Pseudomonadati</taxon>
        <taxon>Pseudomonadota</taxon>
        <taxon>Alphaproteobacteria</taxon>
        <taxon>Sphingomonadales</taxon>
        <taxon>Sphingomonadaceae</taxon>
        <taxon>Novosphingobium</taxon>
    </lineage>
</organism>
<protein>
    <submittedName>
        <fullName evidence="2">Uncharacterized protein</fullName>
    </submittedName>
</protein>
<feature type="transmembrane region" description="Helical" evidence="1">
    <location>
        <begin position="33"/>
        <end position="50"/>
    </location>
</feature>
<reference evidence="2 3" key="1">
    <citation type="submission" date="2024-03" db="EMBL/GenBank/DDBJ databases">
        <authorList>
            <person name="Jo J.-H."/>
        </authorList>
    </citation>
    <scope>NUCLEOTIDE SEQUENCE [LARGE SCALE GENOMIC DNA]</scope>
    <source>
        <strain evidence="2 3">AS3R-12</strain>
    </source>
</reference>
<evidence type="ECO:0000256" key="1">
    <source>
        <dbReference type="SAM" id="Phobius"/>
    </source>
</evidence>
<name>A0ABU8SC90_9SPHN</name>
<dbReference type="EMBL" id="JBBHJY010000009">
    <property type="protein sequence ID" value="MEJ6011584.1"/>
    <property type="molecule type" value="Genomic_DNA"/>
</dbReference>
<keyword evidence="1" id="KW-0812">Transmembrane</keyword>